<name>D4XJW6_ACIHA</name>
<dbReference type="AlphaFoldDB" id="D4XJW6"/>
<proteinExistence type="predicted"/>
<dbReference type="Proteomes" id="UP000003085">
    <property type="component" value="Unassembled WGS sequence"/>
</dbReference>
<sequence>IAYEKNQVIHINTAKSAAGTPGNLAHEFTHTLGYTHFTNFSWLGRSSVPYVTGRFVDKISEQVSETTLR</sequence>
<dbReference type="EMBL" id="ADMT01000004">
    <property type="protein sequence ID" value="EFF84515.1"/>
    <property type="molecule type" value="Genomic_DNA"/>
</dbReference>
<comment type="caution">
    <text evidence="1">The sequence shown here is derived from an EMBL/GenBank/DDBJ whole genome shotgun (WGS) entry which is preliminary data.</text>
</comment>
<feature type="non-terminal residue" evidence="1">
    <location>
        <position position="1"/>
    </location>
</feature>
<accession>D4XJW6</accession>
<organism evidence="1 2">
    <name type="scientific">Acinetobacter haemolyticus ATCC 19194</name>
    <dbReference type="NCBI Taxonomy" id="707232"/>
    <lineage>
        <taxon>Bacteria</taxon>
        <taxon>Pseudomonadati</taxon>
        <taxon>Pseudomonadota</taxon>
        <taxon>Gammaproteobacteria</taxon>
        <taxon>Moraxellales</taxon>
        <taxon>Moraxellaceae</taxon>
        <taxon>Acinetobacter</taxon>
    </lineage>
</organism>
<evidence type="ECO:0000313" key="2">
    <source>
        <dbReference type="Proteomes" id="UP000003085"/>
    </source>
</evidence>
<dbReference type="HOGENOM" id="CLU_2763540_0_0_6"/>
<protein>
    <submittedName>
        <fullName evidence="1">Uncharacterized protein</fullName>
    </submittedName>
</protein>
<gene>
    <name evidence="1" type="ORF">HMP0015_0008</name>
</gene>
<reference evidence="2" key="1">
    <citation type="submission" date="2010-03" db="EMBL/GenBank/DDBJ databases">
        <title>Complete sequence of Mobiluncus curtisii ATCC 43063.</title>
        <authorList>
            <person name="Muzny D."/>
            <person name="Qin X."/>
            <person name="Deng J."/>
            <person name="Jiang H."/>
            <person name="Liu Y."/>
            <person name="Qu J."/>
            <person name="Song X.-Z."/>
            <person name="Zhang L."/>
            <person name="Thornton R."/>
            <person name="Coyle M."/>
            <person name="Francisco L."/>
            <person name="Jackson L."/>
            <person name="Javaid M."/>
            <person name="Korchina V."/>
            <person name="Kovar C."/>
            <person name="Mata R."/>
            <person name="Mathew T."/>
            <person name="Ngo R."/>
            <person name="Nguyen L."/>
            <person name="Nguyen N."/>
            <person name="Okwuonu G."/>
            <person name="Ongeri F."/>
            <person name="Pham C."/>
            <person name="Simmons D."/>
            <person name="Wilczek-Boney K."/>
            <person name="Hale W."/>
            <person name="Jakkamsetti A."/>
            <person name="Pham P."/>
            <person name="Ruth R."/>
            <person name="San Lucas F."/>
            <person name="Warren J."/>
            <person name="Zhang J."/>
            <person name="Zhao Z."/>
            <person name="Zhou C."/>
            <person name="Zhu D."/>
            <person name="Lee S."/>
            <person name="Bess C."/>
            <person name="Blankenburg K."/>
            <person name="Forbes L."/>
            <person name="Fu Q."/>
            <person name="Gubbala S."/>
            <person name="Hirani K."/>
            <person name="Jayaseelan J.C."/>
            <person name="Lara F."/>
            <person name="Munidasa M."/>
            <person name="Palculict T."/>
            <person name="Patil S."/>
            <person name="Pu L.-L."/>
            <person name="Saada N."/>
            <person name="Tang L."/>
            <person name="Weissenberger G."/>
            <person name="Zhu Y."/>
            <person name="Hemphill L."/>
            <person name="Shang Y."/>
            <person name="Youmans B."/>
            <person name="Ayvaz T."/>
            <person name="Ross M."/>
            <person name="Santibanez J."/>
            <person name="Aqrawi P."/>
            <person name="Gross S."/>
            <person name="Joshi V."/>
            <person name="Fowler G."/>
            <person name="Nazareth L."/>
            <person name="Reid J."/>
            <person name="Worley K."/>
            <person name="Petrosino J."/>
            <person name="Highlander S."/>
            <person name="Gibbs R."/>
            <person name="Gibbs R."/>
        </authorList>
    </citation>
    <scope>NUCLEOTIDE SEQUENCE [LARGE SCALE GENOMIC DNA]</scope>
    <source>
        <strain evidence="2">ATCC 19194</strain>
    </source>
</reference>
<evidence type="ECO:0000313" key="1">
    <source>
        <dbReference type="EMBL" id="EFF84515.1"/>
    </source>
</evidence>
<dbReference type="RefSeq" id="WP_004642183.1">
    <property type="nucleotide sequence ID" value="NZ_GG770471.1"/>
</dbReference>